<dbReference type="Proteomes" id="UP000030624">
    <property type="component" value="Chromosome"/>
</dbReference>
<evidence type="ECO:0000256" key="2">
    <source>
        <dbReference type="ARBA" id="ARBA00022649"/>
    </source>
</evidence>
<gene>
    <name evidence="5" type="ORF">GACE_0338</name>
</gene>
<comment type="function">
    <text evidence="3">Antitoxin component of a type II toxin-antitoxin (TA) system.</text>
</comment>
<comment type="similarity">
    <text evidence="1 3">Belongs to the UPF0165 family.</text>
</comment>
<reference evidence="5 6" key="1">
    <citation type="journal article" date="2015" name="Appl. Environ. Microbiol.">
        <title>The Geoglobus acetivorans genome: Fe(III) reduction, acetate utilization, autotrophic growth, and degradation of aromatic compounds in a hyperthermophilic archaeon.</title>
        <authorList>
            <person name="Mardanov A.V."/>
            <person name="Slododkina G.B."/>
            <person name="Slobodkin A.I."/>
            <person name="Beletsky A.V."/>
            <person name="Gavrilov S.N."/>
            <person name="Kublanov I.V."/>
            <person name="Bonch-Osmolovskaya E.A."/>
            <person name="Skryabin K.G."/>
            <person name="Ravin N.V."/>
        </authorList>
    </citation>
    <scope>NUCLEOTIDE SEQUENCE [LARGE SCALE GENOMIC DNA]</scope>
    <source>
        <strain evidence="5 6">SBH6</strain>
    </source>
</reference>
<evidence type="ECO:0000256" key="1">
    <source>
        <dbReference type="ARBA" id="ARBA00006615"/>
    </source>
</evidence>
<evidence type="ECO:0000256" key="4">
    <source>
        <dbReference type="SAM" id="Coils"/>
    </source>
</evidence>
<accession>A0A0A7GBG5</accession>
<organism evidence="5 6">
    <name type="scientific">Geoglobus acetivorans</name>
    <dbReference type="NCBI Taxonomy" id="565033"/>
    <lineage>
        <taxon>Archaea</taxon>
        <taxon>Methanobacteriati</taxon>
        <taxon>Methanobacteriota</taxon>
        <taxon>Archaeoglobi</taxon>
        <taxon>Archaeoglobales</taxon>
        <taxon>Archaeoglobaceae</taxon>
        <taxon>Geoglobus</taxon>
    </lineage>
</organism>
<dbReference type="HOGENOM" id="CLU_200885_2_0_2"/>
<dbReference type="RefSeq" id="WP_148305894.1">
    <property type="nucleotide sequence ID" value="NZ_CP009552.1"/>
</dbReference>
<dbReference type="EMBL" id="CP009552">
    <property type="protein sequence ID" value="AIY89395.1"/>
    <property type="molecule type" value="Genomic_DNA"/>
</dbReference>
<dbReference type="Gene3D" id="4.10.1150.10">
    <property type="entry name" value="AF2212/PG0164-like"/>
    <property type="match status" value="1"/>
</dbReference>
<dbReference type="InterPro" id="IPR024069">
    <property type="entry name" value="AF2212-like_dom_sf"/>
</dbReference>
<keyword evidence="2 3" id="KW-1277">Toxin-antitoxin system</keyword>
<dbReference type="AlphaFoldDB" id="A0A0A7GBG5"/>
<dbReference type="SUPFAM" id="SSF141694">
    <property type="entry name" value="AF2212/PG0164-like"/>
    <property type="match status" value="1"/>
</dbReference>
<feature type="coiled-coil region" evidence="4">
    <location>
        <begin position="32"/>
        <end position="69"/>
    </location>
</feature>
<protein>
    <recommendedName>
        <fullName evidence="3">Antitoxin</fullName>
    </recommendedName>
</protein>
<sequence>MSETIEMVYRNGVFKPLRKVKLREGEIVRVEIKETKRVTKRFYSKLEELERKSKKVEGAYRTLEEIRNARY</sequence>
<dbReference type="Pfam" id="PF01954">
    <property type="entry name" value="AF2212-like"/>
    <property type="match status" value="1"/>
</dbReference>
<name>A0A0A7GBG5_GEOAI</name>
<dbReference type="InterPro" id="IPR008203">
    <property type="entry name" value="AF2212-like"/>
</dbReference>
<proteinExistence type="inferred from homology"/>
<dbReference type="KEGG" id="gac:GACE_0338"/>
<dbReference type="eggNOG" id="arCOG03880">
    <property type="taxonomic scope" value="Archaea"/>
</dbReference>
<dbReference type="STRING" id="565033.GACE_0338"/>
<evidence type="ECO:0000313" key="5">
    <source>
        <dbReference type="EMBL" id="AIY89395.1"/>
    </source>
</evidence>
<evidence type="ECO:0000256" key="3">
    <source>
        <dbReference type="RuleBase" id="RU368051"/>
    </source>
</evidence>
<keyword evidence="4" id="KW-0175">Coiled coil</keyword>
<evidence type="ECO:0000313" key="6">
    <source>
        <dbReference type="Proteomes" id="UP000030624"/>
    </source>
</evidence>
<dbReference type="GeneID" id="24796941"/>